<feature type="non-terminal residue" evidence="2">
    <location>
        <position position="1"/>
    </location>
</feature>
<feature type="region of interest" description="Disordered" evidence="1">
    <location>
        <begin position="1"/>
        <end position="52"/>
    </location>
</feature>
<dbReference type="EMBL" id="CYRY02044855">
    <property type="protein sequence ID" value="VCX40039.1"/>
    <property type="molecule type" value="Genomic_DNA"/>
</dbReference>
<reference evidence="2 3" key="1">
    <citation type="submission" date="2018-10" db="EMBL/GenBank/DDBJ databases">
        <authorList>
            <person name="Ekblom R."/>
            <person name="Jareborg N."/>
        </authorList>
    </citation>
    <scope>NUCLEOTIDE SEQUENCE [LARGE SCALE GENOMIC DNA]</scope>
    <source>
        <tissue evidence="2">Muscle</tissue>
    </source>
</reference>
<accession>A0A9X9M9H8</accession>
<sequence>VGASAQRGRRQQHDCPPASHARAKPSGGGRRPSGKGCGGRPGEGSPAGSAAALHCGGVQRGWFRGERGAALAARGRPEGVGAVPGRGCLLTEGSTREGPGGRQQQAHQLQGPGRPGPPV</sequence>
<protein>
    <submittedName>
        <fullName evidence="2">Uncharacterized protein</fullName>
    </submittedName>
</protein>
<evidence type="ECO:0000256" key="1">
    <source>
        <dbReference type="SAM" id="MobiDB-lite"/>
    </source>
</evidence>
<evidence type="ECO:0000313" key="2">
    <source>
        <dbReference type="EMBL" id="VCX40039.1"/>
    </source>
</evidence>
<dbReference type="Proteomes" id="UP000269945">
    <property type="component" value="Unassembled WGS sequence"/>
</dbReference>
<name>A0A9X9M9H8_GULGU</name>
<evidence type="ECO:0000313" key="3">
    <source>
        <dbReference type="Proteomes" id="UP000269945"/>
    </source>
</evidence>
<comment type="caution">
    <text evidence="2">The sequence shown here is derived from an EMBL/GenBank/DDBJ whole genome shotgun (WGS) entry which is preliminary data.</text>
</comment>
<organism evidence="2 3">
    <name type="scientific">Gulo gulo</name>
    <name type="common">Wolverine</name>
    <name type="synonym">Gluton</name>
    <dbReference type="NCBI Taxonomy" id="48420"/>
    <lineage>
        <taxon>Eukaryota</taxon>
        <taxon>Metazoa</taxon>
        <taxon>Chordata</taxon>
        <taxon>Craniata</taxon>
        <taxon>Vertebrata</taxon>
        <taxon>Euteleostomi</taxon>
        <taxon>Mammalia</taxon>
        <taxon>Eutheria</taxon>
        <taxon>Laurasiatheria</taxon>
        <taxon>Carnivora</taxon>
        <taxon>Caniformia</taxon>
        <taxon>Musteloidea</taxon>
        <taxon>Mustelidae</taxon>
        <taxon>Guloninae</taxon>
        <taxon>Gulo</taxon>
    </lineage>
</organism>
<dbReference type="AlphaFoldDB" id="A0A9X9M9H8"/>
<gene>
    <name evidence="2" type="ORF">BN2614_LOCUS1</name>
</gene>
<proteinExistence type="predicted"/>
<keyword evidence="3" id="KW-1185">Reference proteome</keyword>
<feature type="compositionally biased region" description="Low complexity" evidence="1">
    <location>
        <begin position="43"/>
        <end position="52"/>
    </location>
</feature>
<feature type="region of interest" description="Disordered" evidence="1">
    <location>
        <begin position="72"/>
        <end position="119"/>
    </location>
</feature>
<feature type="non-terminal residue" evidence="2">
    <location>
        <position position="119"/>
    </location>
</feature>
<feature type="compositionally biased region" description="Gly residues" evidence="1">
    <location>
        <begin position="26"/>
        <end position="42"/>
    </location>
</feature>